<dbReference type="EMBL" id="OU892280">
    <property type="protein sequence ID" value="CAG9768143.1"/>
    <property type="molecule type" value="Genomic_DNA"/>
</dbReference>
<keyword evidence="1" id="KW-0346">Stress response</keyword>
<dbReference type="GO" id="GO:0051082">
    <property type="term" value="F:unfolded protein binding"/>
    <property type="evidence" value="ECO:0007669"/>
    <property type="project" value="TreeGrafter"/>
</dbReference>
<dbReference type="GO" id="GO:0005737">
    <property type="term" value="C:cytoplasm"/>
    <property type="evidence" value="ECO:0007669"/>
    <property type="project" value="TreeGrafter"/>
</dbReference>
<proteinExistence type="inferred from homology"/>
<dbReference type="Pfam" id="PF00011">
    <property type="entry name" value="HSP20"/>
    <property type="match status" value="1"/>
</dbReference>
<keyword evidence="6" id="KW-1185">Reference proteome</keyword>
<dbReference type="InterPro" id="IPR002068">
    <property type="entry name" value="A-crystallin/Hsp20_dom"/>
</dbReference>
<comment type="similarity">
    <text evidence="2 3">Belongs to the small heat shock protein (HSP20) family.</text>
</comment>
<dbReference type="InterPro" id="IPR008978">
    <property type="entry name" value="HSP20-like_chaperone"/>
</dbReference>
<evidence type="ECO:0000256" key="2">
    <source>
        <dbReference type="PROSITE-ProRule" id="PRU00285"/>
    </source>
</evidence>
<evidence type="ECO:0000256" key="1">
    <source>
        <dbReference type="ARBA" id="ARBA00023016"/>
    </source>
</evidence>
<organism evidence="5 6">
    <name type="scientific">Ceutorhynchus assimilis</name>
    <name type="common">cabbage seed weevil</name>
    <dbReference type="NCBI Taxonomy" id="467358"/>
    <lineage>
        <taxon>Eukaryota</taxon>
        <taxon>Metazoa</taxon>
        <taxon>Ecdysozoa</taxon>
        <taxon>Arthropoda</taxon>
        <taxon>Hexapoda</taxon>
        <taxon>Insecta</taxon>
        <taxon>Pterygota</taxon>
        <taxon>Neoptera</taxon>
        <taxon>Endopterygota</taxon>
        <taxon>Coleoptera</taxon>
        <taxon>Polyphaga</taxon>
        <taxon>Cucujiformia</taxon>
        <taxon>Curculionidae</taxon>
        <taxon>Ceutorhynchinae</taxon>
        <taxon>Ceutorhynchus</taxon>
    </lineage>
</organism>
<evidence type="ECO:0000256" key="3">
    <source>
        <dbReference type="RuleBase" id="RU003616"/>
    </source>
</evidence>
<dbReference type="OrthoDB" id="1431247at2759"/>
<evidence type="ECO:0000259" key="4">
    <source>
        <dbReference type="PROSITE" id="PS01031"/>
    </source>
</evidence>
<dbReference type="GO" id="GO:0009408">
    <property type="term" value="P:response to heat"/>
    <property type="evidence" value="ECO:0007669"/>
    <property type="project" value="TreeGrafter"/>
</dbReference>
<dbReference type="SUPFAM" id="SSF49764">
    <property type="entry name" value="HSP20-like chaperones"/>
    <property type="match status" value="1"/>
</dbReference>
<dbReference type="PANTHER" id="PTHR45640:SF13">
    <property type="entry name" value="HEAT SHOCK PROTEIN 22-RELATED"/>
    <property type="match status" value="1"/>
</dbReference>
<dbReference type="PRINTS" id="PR00299">
    <property type="entry name" value="ACRYSTALLIN"/>
</dbReference>
<evidence type="ECO:0000313" key="6">
    <source>
        <dbReference type="Proteomes" id="UP001152799"/>
    </source>
</evidence>
<sequence length="170" mass="19889">MALLPYVFEDNLFKHHKLYQWVEPDDLHDWPMILPNRSLRNQFDPGTIITADEDHFQANVDVQQFRPEEISVKMIDDHTVKVEAKHEEQPDGHGLISRHFVRRYLLPKECDSSKLRSQLSSDGILVISAPKKEIDGKEIPIFHTGRPIIRRPHLWPSRRGDKKRRLSAST</sequence>
<name>A0A9N9MP69_9CUCU</name>
<dbReference type="PANTHER" id="PTHR45640">
    <property type="entry name" value="HEAT SHOCK PROTEIN HSP-12.2-RELATED"/>
    <property type="match status" value="1"/>
</dbReference>
<dbReference type="PROSITE" id="PS01031">
    <property type="entry name" value="SHSP"/>
    <property type="match status" value="1"/>
</dbReference>
<protein>
    <recommendedName>
        <fullName evidence="4">SHSP domain-containing protein</fullName>
    </recommendedName>
</protein>
<feature type="domain" description="SHSP" evidence="4">
    <location>
        <begin position="38"/>
        <end position="144"/>
    </location>
</feature>
<dbReference type="AlphaFoldDB" id="A0A9N9MP69"/>
<reference evidence="5" key="1">
    <citation type="submission" date="2022-01" db="EMBL/GenBank/DDBJ databases">
        <authorList>
            <person name="King R."/>
        </authorList>
    </citation>
    <scope>NUCLEOTIDE SEQUENCE</scope>
</reference>
<dbReference type="GO" id="GO:0005634">
    <property type="term" value="C:nucleus"/>
    <property type="evidence" value="ECO:0007669"/>
    <property type="project" value="TreeGrafter"/>
</dbReference>
<gene>
    <name evidence="5" type="ORF">CEUTPL_LOCUS8690</name>
</gene>
<dbReference type="Gene3D" id="2.60.40.790">
    <property type="match status" value="1"/>
</dbReference>
<dbReference type="GO" id="GO:0042026">
    <property type="term" value="P:protein refolding"/>
    <property type="evidence" value="ECO:0007669"/>
    <property type="project" value="TreeGrafter"/>
</dbReference>
<dbReference type="CDD" id="cd06526">
    <property type="entry name" value="metazoan_ACD"/>
    <property type="match status" value="1"/>
</dbReference>
<evidence type="ECO:0000313" key="5">
    <source>
        <dbReference type="EMBL" id="CAG9768143.1"/>
    </source>
</evidence>
<accession>A0A9N9MP69</accession>
<dbReference type="InterPro" id="IPR001436">
    <property type="entry name" value="Alpha-crystallin/sHSP_animal"/>
</dbReference>
<dbReference type="Proteomes" id="UP001152799">
    <property type="component" value="Chromosome 4"/>
</dbReference>